<proteinExistence type="predicted"/>
<dbReference type="EMBL" id="HG996470">
    <property type="protein sequence ID" value="CAG1840649.1"/>
    <property type="molecule type" value="Genomic_DNA"/>
</dbReference>
<organism evidence="3 4">
    <name type="scientific">Musa acuminata subsp. malaccensis</name>
    <name type="common">Wild banana</name>
    <name type="synonym">Musa malaccensis</name>
    <dbReference type="NCBI Taxonomy" id="214687"/>
    <lineage>
        <taxon>Eukaryota</taxon>
        <taxon>Viridiplantae</taxon>
        <taxon>Streptophyta</taxon>
        <taxon>Embryophyta</taxon>
        <taxon>Tracheophyta</taxon>
        <taxon>Spermatophyta</taxon>
        <taxon>Magnoliopsida</taxon>
        <taxon>Liliopsida</taxon>
        <taxon>Zingiberales</taxon>
        <taxon>Musaceae</taxon>
        <taxon>Musa</taxon>
    </lineage>
</organism>
<dbReference type="Gramene" id="Ma05_t31130.1">
    <property type="protein sequence ID" value="Ma05_p31130.1"/>
    <property type="gene ID" value="Ma05_g31130"/>
</dbReference>
<evidence type="ECO:0000313" key="4">
    <source>
        <dbReference type="Proteomes" id="UP000012960"/>
    </source>
</evidence>
<dbReference type="OrthoDB" id="735886at2759"/>
<dbReference type="Proteomes" id="UP000012960">
    <property type="component" value="Unplaced"/>
</dbReference>
<dbReference type="SUPFAM" id="SSF51110">
    <property type="entry name" value="alpha-D-mannose-specific plant lectins"/>
    <property type="match status" value="2"/>
</dbReference>
<dbReference type="InParanoid" id="A0A804JAJ4"/>
<keyword evidence="4" id="KW-1185">Reference proteome</keyword>
<dbReference type="InterPro" id="IPR001480">
    <property type="entry name" value="Bulb-type_lectin_dom"/>
</dbReference>
<name>A0A804JAJ4_MUSAM</name>
<dbReference type="OMA" id="PSTHAHK"/>
<evidence type="ECO:0000259" key="1">
    <source>
        <dbReference type="PROSITE" id="PS50927"/>
    </source>
</evidence>
<dbReference type="KEGG" id="mus:103986466"/>
<dbReference type="Gene3D" id="2.90.10.10">
    <property type="entry name" value="Bulb-type lectin domain"/>
    <property type="match status" value="2"/>
</dbReference>
<reference evidence="2" key="1">
    <citation type="submission" date="2021-03" db="EMBL/GenBank/DDBJ databases">
        <authorList>
            <consortium name="Genoscope - CEA"/>
            <person name="William W."/>
        </authorList>
    </citation>
    <scope>NUCLEOTIDE SEQUENCE</scope>
    <source>
        <strain evidence="2">Doubled-haploid Pahang</strain>
    </source>
</reference>
<dbReference type="InterPro" id="IPR036426">
    <property type="entry name" value="Bulb-type_lectin_dom_sf"/>
</dbReference>
<feature type="domain" description="Bulb-type lectin" evidence="1">
    <location>
        <begin position="170"/>
        <end position="279"/>
    </location>
</feature>
<sequence>MQLSFVFISTLAPYPSRSSPFLLVSIALSSVLFFLATLSSANDSNVLLTGDVLGTDSQLYYRGATFVMQGDCNLVLYNKGRGFESNTHGEGVNCTLSLGDRGQLVITSSAGFTVWTSGVAGNAKTGKYAAVLRPDGEVAVYGPAVWSTPDFRFGAAGPNEAELAAIPMVDNLLFSSQVLDGGSNLATRDYTFVMKDDCNLALIKGGTIVLWQSGTAGKGLNCFLRLDHLGQLAVVDDHKYKTLWTSKNVSSEGDYVLILQITGQAVVYGPVVWSTSQAN</sequence>
<dbReference type="EnsemblPlants" id="Ma05_t31130.1">
    <property type="protein sequence ID" value="Ma05_p31130.1"/>
    <property type="gene ID" value="Ma05_g31130"/>
</dbReference>
<evidence type="ECO:0000313" key="3">
    <source>
        <dbReference type="EnsemblPlants" id="Ma05_p31130.1"/>
    </source>
</evidence>
<dbReference type="SMART" id="SM00108">
    <property type="entry name" value="B_lectin"/>
    <property type="match status" value="2"/>
</dbReference>
<evidence type="ECO:0000313" key="2">
    <source>
        <dbReference type="EMBL" id="CAG1840649.1"/>
    </source>
</evidence>
<accession>A0A804JAJ4</accession>
<protein>
    <submittedName>
        <fullName evidence="2">(wild Malaysian banana) hypothetical protein</fullName>
    </submittedName>
</protein>
<gene>
    <name evidence="2" type="ORF">GSMUA_283010.1</name>
</gene>
<dbReference type="PROSITE" id="PS50927">
    <property type="entry name" value="BULB_LECTIN"/>
    <property type="match status" value="2"/>
</dbReference>
<feature type="domain" description="Bulb-type lectin" evidence="1">
    <location>
        <begin position="44"/>
        <end position="153"/>
    </location>
</feature>
<dbReference type="AlphaFoldDB" id="A0A804JAJ4"/>
<dbReference type="GO" id="GO:0051707">
    <property type="term" value="P:response to other organism"/>
    <property type="evidence" value="ECO:0007669"/>
    <property type="project" value="UniProtKB-ARBA"/>
</dbReference>
<reference evidence="3" key="2">
    <citation type="submission" date="2021-05" db="UniProtKB">
        <authorList>
            <consortium name="EnsemblPlants"/>
        </authorList>
    </citation>
    <scope>IDENTIFICATION</scope>
    <source>
        <strain evidence="3">subsp. malaccensis</strain>
    </source>
</reference>